<proteinExistence type="predicted"/>
<evidence type="ECO:0000313" key="2">
    <source>
        <dbReference type="Proteomes" id="UP000297729"/>
    </source>
</evidence>
<accession>A0A4Y9S9N4</accession>
<sequence>MASINDVFNELQAVNGNLGLIHADGIAQTNATNTVNGSVNTLDGDVKAGFTATVNALNMNAAIEIEAVKLLFHLTQQADTMICTLEHISKNTCGILTQATIQTHLQKAIAGELHTLVELTKLAHPAAALELEHFAKLRAEIEHCCPPPQMPPPACTYEPCKAPKPVDMPDLPNPYPHQPG</sequence>
<organism evidence="1 2">
    <name type="scientific">Duganella callida</name>
    <dbReference type="NCBI Taxonomy" id="2561932"/>
    <lineage>
        <taxon>Bacteria</taxon>
        <taxon>Pseudomonadati</taxon>
        <taxon>Pseudomonadota</taxon>
        <taxon>Betaproteobacteria</taxon>
        <taxon>Burkholderiales</taxon>
        <taxon>Oxalobacteraceae</taxon>
        <taxon>Telluria group</taxon>
        <taxon>Duganella</taxon>
    </lineage>
</organism>
<dbReference type="EMBL" id="SPVG01000210">
    <property type="protein sequence ID" value="TFW17241.1"/>
    <property type="molecule type" value="Genomic_DNA"/>
</dbReference>
<gene>
    <name evidence="1" type="ORF">E4L98_20950</name>
</gene>
<comment type="caution">
    <text evidence="1">The sequence shown here is derived from an EMBL/GenBank/DDBJ whole genome shotgun (WGS) entry which is preliminary data.</text>
</comment>
<protein>
    <submittedName>
        <fullName evidence="1">Uncharacterized protein</fullName>
    </submittedName>
</protein>
<dbReference type="Proteomes" id="UP000297729">
    <property type="component" value="Unassembled WGS sequence"/>
</dbReference>
<dbReference type="AlphaFoldDB" id="A0A4Y9S9N4"/>
<dbReference type="RefSeq" id="WP_135203485.1">
    <property type="nucleotide sequence ID" value="NZ_SPVG01000210.1"/>
</dbReference>
<name>A0A4Y9S9N4_9BURK</name>
<keyword evidence="2" id="KW-1185">Reference proteome</keyword>
<evidence type="ECO:0000313" key="1">
    <source>
        <dbReference type="EMBL" id="TFW17241.1"/>
    </source>
</evidence>
<dbReference type="OrthoDB" id="9952164at2"/>
<reference evidence="1 2" key="1">
    <citation type="submission" date="2019-03" db="EMBL/GenBank/DDBJ databases">
        <title>Draft Genome Sequence of Duganella callidus sp. nov., a Novel Duganella Species Isolated from Cultivated Soil.</title>
        <authorList>
            <person name="Raths R."/>
            <person name="Peta V."/>
            <person name="Bucking H."/>
        </authorList>
    </citation>
    <scope>NUCLEOTIDE SEQUENCE [LARGE SCALE GENOMIC DNA]</scope>
    <source>
        <strain evidence="1 2">DN04</strain>
    </source>
</reference>